<dbReference type="InterPro" id="IPR003593">
    <property type="entry name" value="AAA+_ATPase"/>
</dbReference>
<proteinExistence type="inferred from homology"/>
<organism evidence="8 9">
    <name type="scientific">Limimaricola hongkongensis DSM 17492</name>
    <dbReference type="NCBI Taxonomy" id="1122180"/>
    <lineage>
        <taxon>Bacteria</taxon>
        <taxon>Pseudomonadati</taxon>
        <taxon>Pseudomonadota</taxon>
        <taxon>Alphaproteobacteria</taxon>
        <taxon>Rhodobacterales</taxon>
        <taxon>Paracoccaceae</taxon>
        <taxon>Limimaricola</taxon>
    </lineage>
</organism>
<feature type="domain" description="ABC transporter" evidence="7">
    <location>
        <begin position="6"/>
        <end position="256"/>
    </location>
</feature>
<evidence type="ECO:0000256" key="5">
    <source>
        <dbReference type="ARBA" id="ARBA00022840"/>
    </source>
</evidence>
<dbReference type="InterPro" id="IPR050319">
    <property type="entry name" value="ABC_transp_ATP-bind"/>
</dbReference>
<dbReference type="GO" id="GO:0016887">
    <property type="term" value="F:ATP hydrolysis activity"/>
    <property type="evidence" value="ECO:0007669"/>
    <property type="project" value="InterPro"/>
</dbReference>
<dbReference type="PROSITE" id="PS00211">
    <property type="entry name" value="ABC_TRANSPORTER_1"/>
    <property type="match status" value="1"/>
</dbReference>
<dbReference type="Pfam" id="PF00005">
    <property type="entry name" value="ABC_tran"/>
    <property type="match status" value="1"/>
</dbReference>
<dbReference type="NCBIfam" id="TIGR01727">
    <property type="entry name" value="oligo_HPY"/>
    <property type="match status" value="1"/>
</dbReference>
<dbReference type="GO" id="GO:0005886">
    <property type="term" value="C:plasma membrane"/>
    <property type="evidence" value="ECO:0007669"/>
    <property type="project" value="UniProtKB-SubCell"/>
</dbReference>
<gene>
    <name evidence="8" type="ORF">Lokhon_00022</name>
</gene>
<evidence type="ECO:0000256" key="2">
    <source>
        <dbReference type="ARBA" id="ARBA00005417"/>
    </source>
</evidence>
<evidence type="ECO:0000256" key="4">
    <source>
        <dbReference type="ARBA" id="ARBA00022741"/>
    </source>
</evidence>
<dbReference type="CDD" id="cd03257">
    <property type="entry name" value="ABC_NikE_OppD_transporters"/>
    <property type="match status" value="1"/>
</dbReference>
<keyword evidence="9" id="KW-1185">Reference proteome</keyword>
<keyword evidence="5 8" id="KW-0067">ATP-binding</keyword>
<dbReference type="EMBL" id="APGJ01000009">
    <property type="protein sequence ID" value="EYD70440.1"/>
    <property type="molecule type" value="Genomic_DNA"/>
</dbReference>
<comment type="subcellular location">
    <subcellularLocation>
        <location evidence="1">Cell inner membrane</location>
        <topology evidence="1">Peripheral membrane protein</topology>
    </subcellularLocation>
</comment>
<evidence type="ECO:0000256" key="1">
    <source>
        <dbReference type="ARBA" id="ARBA00004417"/>
    </source>
</evidence>
<dbReference type="Gene3D" id="3.40.50.300">
    <property type="entry name" value="P-loop containing nucleotide triphosphate hydrolases"/>
    <property type="match status" value="1"/>
</dbReference>
<dbReference type="InterPro" id="IPR003439">
    <property type="entry name" value="ABC_transporter-like_ATP-bd"/>
</dbReference>
<name>A0A017H812_9RHOB</name>
<accession>A0A017H812</accession>
<evidence type="ECO:0000256" key="3">
    <source>
        <dbReference type="ARBA" id="ARBA00022448"/>
    </source>
</evidence>
<dbReference type="SMART" id="SM00382">
    <property type="entry name" value="AAA"/>
    <property type="match status" value="1"/>
</dbReference>
<keyword evidence="4" id="KW-0547">Nucleotide-binding</keyword>
<dbReference type="HOGENOM" id="CLU_000604_1_23_5"/>
<dbReference type="InterPro" id="IPR013563">
    <property type="entry name" value="Oligopep_ABC_C"/>
</dbReference>
<evidence type="ECO:0000313" key="9">
    <source>
        <dbReference type="Proteomes" id="UP000025047"/>
    </source>
</evidence>
<dbReference type="PANTHER" id="PTHR43776:SF7">
    <property type="entry name" value="D,D-DIPEPTIDE TRANSPORT ATP-BINDING PROTEIN DDPF-RELATED"/>
    <property type="match status" value="1"/>
</dbReference>
<comment type="caution">
    <text evidence="8">The sequence shown here is derived from an EMBL/GenBank/DDBJ whole genome shotgun (WGS) entry which is preliminary data.</text>
</comment>
<dbReference type="GO" id="GO:0055085">
    <property type="term" value="P:transmembrane transport"/>
    <property type="evidence" value="ECO:0007669"/>
    <property type="project" value="UniProtKB-ARBA"/>
</dbReference>
<dbReference type="RefSeq" id="WP_017929873.1">
    <property type="nucleotide sequence ID" value="NZ_CM002675.1"/>
</dbReference>
<feature type="region of interest" description="Disordered" evidence="6">
    <location>
        <begin position="330"/>
        <end position="376"/>
    </location>
</feature>
<dbReference type="SUPFAM" id="SSF52540">
    <property type="entry name" value="P-loop containing nucleoside triphosphate hydrolases"/>
    <property type="match status" value="1"/>
</dbReference>
<dbReference type="FunFam" id="3.40.50.300:FF:000016">
    <property type="entry name" value="Oligopeptide ABC transporter ATP-binding component"/>
    <property type="match status" value="1"/>
</dbReference>
<keyword evidence="8" id="KW-0614">Plasmid</keyword>
<dbReference type="AlphaFoldDB" id="A0A017H812"/>
<dbReference type="PANTHER" id="PTHR43776">
    <property type="entry name" value="TRANSPORT ATP-BINDING PROTEIN"/>
    <property type="match status" value="1"/>
</dbReference>
<dbReference type="GO" id="GO:0015833">
    <property type="term" value="P:peptide transport"/>
    <property type="evidence" value="ECO:0007669"/>
    <property type="project" value="InterPro"/>
</dbReference>
<sequence length="376" mass="40974">MSDTILAARGLKKHFQLGGGLMRAGPVVRAVDGVSIEVKRGETFAIVGESGCGKSTLARLLMRLLEPTEGEIEFEGRDIAAIRGRDLRELRRDMQFVFQDPFSSLNPRMSVGKLVGEPIETHRPELSRAQRRQEVARLLRKVGLRPEHADRYPHEFSGGQRQRIGIARALASNPRLVIGDEPVSALDVSVQAQVVNLLHDLREEFDMTLVIIAHDLAVIRHMSDRVAVMYLGQVVESGPTDEIFANPRHPYTMALLSAIPEPAHGGQKARLALNGETPSPANPPSGCRFHTRCPFAREDCATTAPDLRAAGPESHVACHHWQEIGDRRPAAGLTPAAGRSAGAQRRFALYEAATRDRATQDQAKRPGTAANAGASS</sequence>
<feature type="compositionally biased region" description="Basic and acidic residues" evidence="6">
    <location>
        <begin position="353"/>
        <end position="364"/>
    </location>
</feature>
<dbReference type="PROSITE" id="PS50893">
    <property type="entry name" value="ABC_TRANSPORTER_2"/>
    <property type="match status" value="1"/>
</dbReference>
<dbReference type="PATRIC" id="fig|1122180.6.peg.22"/>
<protein>
    <submittedName>
        <fullName evidence="8">Oligopeptide transport ATP-binding protein OppF</fullName>
    </submittedName>
</protein>
<dbReference type="Proteomes" id="UP000025047">
    <property type="component" value="Plasmid pLokhon01"/>
</dbReference>
<dbReference type="Pfam" id="PF08352">
    <property type="entry name" value="oligo_HPY"/>
    <property type="match status" value="1"/>
</dbReference>
<comment type="similarity">
    <text evidence="2">Belongs to the ABC transporter superfamily.</text>
</comment>
<evidence type="ECO:0000259" key="7">
    <source>
        <dbReference type="PROSITE" id="PS50893"/>
    </source>
</evidence>
<dbReference type="InterPro" id="IPR027417">
    <property type="entry name" value="P-loop_NTPase"/>
</dbReference>
<dbReference type="OrthoDB" id="7802224at2"/>
<dbReference type="GO" id="GO:0005524">
    <property type="term" value="F:ATP binding"/>
    <property type="evidence" value="ECO:0007669"/>
    <property type="project" value="UniProtKB-KW"/>
</dbReference>
<evidence type="ECO:0000256" key="6">
    <source>
        <dbReference type="SAM" id="MobiDB-lite"/>
    </source>
</evidence>
<geneLocation type="plasmid" evidence="8 9">
    <name>pLokhon01</name>
</geneLocation>
<evidence type="ECO:0000313" key="8">
    <source>
        <dbReference type="EMBL" id="EYD70440.1"/>
    </source>
</evidence>
<keyword evidence="3" id="KW-0813">Transport</keyword>
<dbReference type="InterPro" id="IPR017871">
    <property type="entry name" value="ABC_transporter-like_CS"/>
</dbReference>
<reference evidence="8 9" key="1">
    <citation type="submission" date="2013-03" db="EMBL/GenBank/DDBJ databases">
        <authorList>
            <person name="Fiebig A."/>
            <person name="Goeker M."/>
            <person name="Klenk H.-P.P."/>
        </authorList>
    </citation>
    <scope>NUCLEOTIDE SEQUENCE [LARGE SCALE GENOMIC DNA]</scope>
    <source>
        <strain evidence="8 9">DSM 17492</strain>
        <plasmid evidence="8 9">pLokhon01</plasmid>
    </source>
</reference>
<dbReference type="NCBIfam" id="NF008453">
    <property type="entry name" value="PRK11308.1"/>
    <property type="match status" value="1"/>
</dbReference>